<evidence type="ECO:0000313" key="2">
    <source>
        <dbReference type="Proteomes" id="UP000790377"/>
    </source>
</evidence>
<accession>A0ACB8ABZ3</accession>
<proteinExistence type="predicted"/>
<sequence length="525" mass="56598">MTSYGSSTEPRSPVYGTATFSTLSQSQTPMSPSRYSYTSSSETPMASSDSDGATSDRYMRRVHLSPTHSYDSYSDDNSIDETAEVEAVLNDIDTELDNTEDVLTEWSRGSSSGGPSYTGTTPSYTTTMDTYSAYDRDRRILSTITERTENPSRPNSYALTGGAQRPANPTPEGNRLSIPRSGAHSPALLHARSPTDSTYDRPQGRRTGDLIAFFEDRSMTPSETSFGHSRTTSAPGGYRTMSPFFPHSQSTPNLGSTTGYGYTTTGYDSRPSSPAKSKSGSTVSSSASSVSEALSLSSLLSPPTRGPTTTTTRSGTQLSPSDFASTFSNTFTASRSATTNLTPTASSLRRPQTSPRSPLTSVRNIVAAWKERTPSLAKTAKSSTESVTSPPTRGDGLFSLRRRAERGENRLRENAIAGKNSAEGLNGNGRPTTPKSVASSIIPPPFDLVLCSHFALGSYGTSTCTPDLHTDGNDAKPYYTLTCWFYRGSRLEEEGVWLLLICLIAQKCDLCRHPRILVLVRTLVP</sequence>
<protein>
    <submittedName>
        <fullName evidence="1">Uncharacterized protein</fullName>
    </submittedName>
</protein>
<evidence type="ECO:0000313" key="1">
    <source>
        <dbReference type="EMBL" id="KAH7910920.1"/>
    </source>
</evidence>
<name>A0ACB8ABZ3_9AGAM</name>
<comment type="caution">
    <text evidence="1">The sequence shown here is derived from an EMBL/GenBank/DDBJ whole genome shotgun (WGS) entry which is preliminary data.</text>
</comment>
<gene>
    <name evidence="1" type="ORF">BJ138DRAFT_1151897</name>
</gene>
<dbReference type="EMBL" id="MU267696">
    <property type="protein sequence ID" value="KAH7910920.1"/>
    <property type="molecule type" value="Genomic_DNA"/>
</dbReference>
<keyword evidence="2" id="KW-1185">Reference proteome</keyword>
<dbReference type="Proteomes" id="UP000790377">
    <property type="component" value="Unassembled WGS sequence"/>
</dbReference>
<organism evidence="1 2">
    <name type="scientific">Hygrophoropsis aurantiaca</name>
    <dbReference type="NCBI Taxonomy" id="72124"/>
    <lineage>
        <taxon>Eukaryota</taxon>
        <taxon>Fungi</taxon>
        <taxon>Dikarya</taxon>
        <taxon>Basidiomycota</taxon>
        <taxon>Agaricomycotina</taxon>
        <taxon>Agaricomycetes</taxon>
        <taxon>Agaricomycetidae</taxon>
        <taxon>Boletales</taxon>
        <taxon>Coniophorineae</taxon>
        <taxon>Hygrophoropsidaceae</taxon>
        <taxon>Hygrophoropsis</taxon>
    </lineage>
</organism>
<reference evidence="1" key="1">
    <citation type="journal article" date="2021" name="New Phytol.">
        <title>Evolutionary innovations through gain and loss of genes in the ectomycorrhizal Boletales.</title>
        <authorList>
            <person name="Wu G."/>
            <person name="Miyauchi S."/>
            <person name="Morin E."/>
            <person name="Kuo A."/>
            <person name="Drula E."/>
            <person name="Varga T."/>
            <person name="Kohler A."/>
            <person name="Feng B."/>
            <person name="Cao Y."/>
            <person name="Lipzen A."/>
            <person name="Daum C."/>
            <person name="Hundley H."/>
            <person name="Pangilinan J."/>
            <person name="Johnson J."/>
            <person name="Barry K."/>
            <person name="LaButti K."/>
            <person name="Ng V."/>
            <person name="Ahrendt S."/>
            <person name="Min B."/>
            <person name="Choi I.G."/>
            <person name="Park H."/>
            <person name="Plett J.M."/>
            <person name="Magnuson J."/>
            <person name="Spatafora J.W."/>
            <person name="Nagy L.G."/>
            <person name="Henrissat B."/>
            <person name="Grigoriev I.V."/>
            <person name="Yang Z.L."/>
            <person name="Xu J."/>
            <person name="Martin F.M."/>
        </authorList>
    </citation>
    <scope>NUCLEOTIDE SEQUENCE</scope>
    <source>
        <strain evidence="1">ATCC 28755</strain>
    </source>
</reference>